<feature type="transmembrane region" description="Helical" evidence="1">
    <location>
        <begin position="199"/>
        <end position="220"/>
    </location>
</feature>
<dbReference type="Pfam" id="PF04143">
    <property type="entry name" value="Sulf_transp"/>
    <property type="match status" value="1"/>
</dbReference>
<dbReference type="Proteomes" id="UP000236649">
    <property type="component" value="Chromosome 1"/>
</dbReference>
<organism evidence="2 3">
    <name type="scientific">Paraburkholderia hospita</name>
    <dbReference type="NCBI Taxonomy" id="169430"/>
    <lineage>
        <taxon>Bacteria</taxon>
        <taxon>Pseudomonadati</taxon>
        <taxon>Pseudomonadota</taxon>
        <taxon>Betaproteobacteria</taxon>
        <taxon>Burkholderiales</taxon>
        <taxon>Burkholderiaceae</taxon>
        <taxon>Paraburkholderia</taxon>
    </lineage>
</organism>
<evidence type="ECO:0000313" key="2">
    <source>
        <dbReference type="EMBL" id="AUT69134.1"/>
    </source>
</evidence>
<dbReference type="InterPro" id="IPR007272">
    <property type="entry name" value="Sulf_transp_TsuA/YedE"/>
</dbReference>
<feature type="transmembrane region" description="Helical" evidence="1">
    <location>
        <begin position="79"/>
        <end position="107"/>
    </location>
</feature>
<dbReference type="EMBL" id="CP026105">
    <property type="protein sequence ID" value="AUT69134.1"/>
    <property type="molecule type" value="Genomic_DNA"/>
</dbReference>
<dbReference type="KEGG" id="phs:C2L64_13055"/>
<feature type="transmembrane region" description="Helical" evidence="1">
    <location>
        <begin position="44"/>
        <end position="67"/>
    </location>
</feature>
<dbReference type="AlphaFoldDB" id="A0AAJ4VYW9"/>
<feature type="transmembrane region" description="Helical" evidence="1">
    <location>
        <begin position="113"/>
        <end position="134"/>
    </location>
</feature>
<keyword evidence="1" id="KW-1133">Transmembrane helix</keyword>
<keyword evidence="1" id="KW-0472">Membrane</keyword>
<evidence type="ECO:0008006" key="4">
    <source>
        <dbReference type="Google" id="ProtNLM"/>
    </source>
</evidence>
<feature type="transmembrane region" description="Helical" evidence="1">
    <location>
        <begin position="301"/>
        <end position="322"/>
    </location>
</feature>
<protein>
    <recommendedName>
        <fullName evidence="4">Sulphur transport domain-containing protein</fullName>
    </recommendedName>
</protein>
<name>A0AAJ4VYW9_9BURK</name>
<feature type="transmembrane region" description="Helical" evidence="1">
    <location>
        <begin position="146"/>
        <end position="167"/>
    </location>
</feature>
<evidence type="ECO:0000256" key="1">
    <source>
        <dbReference type="SAM" id="Phobius"/>
    </source>
</evidence>
<gene>
    <name evidence="2" type="ORF">C2L64_13055</name>
</gene>
<reference evidence="2 3" key="1">
    <citation type="submission" date="2018-01" db="EMBL/GenBank/DDBJ databases">
        <title>Species boundaries and ecological features among Paraburkholderia terrae DSMZ17804T, P. hospita DSMZ17164T and P. caribensis DSMZ13236T.</title>
        <authorList>
            <person name="Pratama A.A."/>
        </authorList>
    </citation>
    <scope>NUCLEOTIDE SEQUENCE [LARGE SCALE GENOMIC DNA]</scope>
    <source>
        <strain evidence="2 3">DSM 17164</strain>
    </source>
</reference>
<feature type="transmembrane region" description="Helical" evidence="1">
    <location>
        <begin position="232"/>
        <end position="251"/>
    </location>
</feature>
<accession>A0AAJ4VYW9</accession>
<evidence type="ECO:0000313" key="3">
    <source>
        <dbReference type="Proteomes" id="UP000236649"/>
    </source>
</evidence>
<proteinExistence type="predicted"/>
<keyword evidence="1" id="KW-0812">Transmembrane</keyword>
<sequence length="338" mass="35273">MNVMVTSIAFVVAALCAGSMGFAIQRGATCTVAAVNEVVNKLRFNRLIAIVEASVWVTGGLLIAQMLHLLAKMPAGYPVNYLTVLGGALLGLGAFINGACVFGAIARLGSGEWAYLATPLGFYAGCLSLGTLSTASAHHTLDYRSFVLRAPTSVSLLFAAFIIWRVARPLLTARPAGSGAGVIQRARQGIASHLWSPHAATTVIGVAFLFMLLLVGTWSYTDVLIELARGMANSLITRCLLLLALLLGAVLGGRTAGPSGSTGVALAQVSKCFLGGALMGWGSLLIPGGNDGLLLVGMPLLYPYAWVAFVAMCASIGTASLVQKVMSDRTAQQRMERR</sequence>